<keyword evidence="2" id="KW-1185">Reference proteome</keyword>
<gene>
    <name evidence="1" type="ORF">LSINAPIS_LOCUS5726</name>
</gene>
<dbReference type="EMBL" id="FZQP02001671">
    <property type="protein sequence ID" value="VVC93563.1"/>
    <property type="molecule type" value="Genomic_DNA"/>
</dbReference>
<dbReference type="AlphaFoldDB" id="A0A5E4Q881"/>
<organism evidence="1 2">
    <name type="scientific">Leptidea sinapis</name>
    <dbReference type="NCBI Taxonomy" id="189913"/>
    <lineage>
        <taxon>Eukaryota</taxon>
        <taxon>Metazoa</taxon>
        <taxon>Ecdysozoa</taxon>
        <taxon>Arthropoda</taxon>
        <taxon>Hexapoda</taxon>
        <taxon>Insecta</taxon>
        <taxon>Pterygota</taxon>
        <taxon>Neoptera</taxon>
        <taxon>Endopterygota</taxon>
        <taxon>Lepidoptera</taxon>
        <taxon>Glossata</taxon>
        <taxon>Ditrysia</taxon>
        <taxon>Papilionoidea</taxon>
        <taxon>Pieridae</taxon>
        <taxon>Dismorphiinae</taxon>
        <taxon>Leptidea</taxon>
    </lineage>
</organism>
<sequence length="107" mass="11930">MKGVELRECERDGDNRVTVYCSGRGRRERATVRSTIYNQIARSCVSVCLLLSLITRPASASGARALVFSRPLLWSELLVYVEFSVMHSASVNAIVSLSEAYLPLNYE</sequence>
<name>A0A5E4Q881_9NEOP</name>
<accession>A0A5E4Q881</accession>
<reference evidence="1 2" key="1">
    <citation type="submission" date="2017-07" db="EMBL/GenBank/DDBJ databases">
        <authorList>
            <person name="Talla V."/>
            <person name="Backstrom N."/>
        </authorList>
    </citation>
    <scope>NUCLEOTIDE SEQUENCE [LARGE SCALE GENOMIC DNA]</scope>
</reference>
<evidence type="ECO:0000313" key="2">
    <source>
        <dbReference type="Proteomes" id="UP000324832"/>
    </source>
</evidence>
<proteinExistence type="predicted"/>
<dbReference type="Proteomes" id="UP000324832">
    <property type="component" value="Unassembled WGS sequence"/>
</dbReference>
<protein>
    <submittedName>
        <fullName evidence="1">Uncharacterized protein</fullName>
    </submittedName>
</protein>
<evidence type="ECO:0000313" key="1">
    <source>
        <dbReference type="EMBL" id="VVC93563.1"/>
    </source>
</evidence>